<keyword evidence="4" id="KW-1133">Transmembrane helix</keyword>
<dbReference type="STRING" id="1547445.LO80_04470"/>
<accession>A0A097EP05</accession>
<dbReference type="Pfam" id="PF01569">
    <property type="entry name" value="PAP2"/>
    <property type="match status" value="1"/>
</dbReference>
<dbReference type="PANTHER" id="PTHR14969">
    <property type="entry name" value="SPHINGOSINE-1-PHOSPHATE PHOSPHOHYDROLASE"/>
    <property type="match status" value="1"/>
</dbReference>
<dbReference type="InterPro" id="IPR000326">
    <property type="entry name" value="PAP2/HPO"/>
</dbReference>
<dbReference type="InterPro" id="IPR036938">
    <property type="entry name" value="PAP2/HPO_sf"/>
</dbReference>
<dbReference type="OrthoDB" id="9780507at2"/>
<evidence type="ECO:0000313" key="6">
    <source>
        <dbReference type="EMBL" id="AIT09294.1"/>
    </source>
</evidence>
<feature type="transmembrane region" description="Helical" evidence="4">
    <location>
        <begin position="35"/>
        <end position="54"/>
    </location>
</feature>
<dbReference type="PANTHER" id="PTHR14969:SF13">
    <property type="entry name" value="AT30094P"/>
    <property type="match status" value="1"/>
</dbReference>
<dbReference type="GO" id="GO:0050380">
    <property type="term" value="F:undecaprenyl-diphosphatase activity"/>
    <property type="evidence" value="ECO:0007669"/>
    <property type="project" value="UniProtKB-EC"/>
</dbReference>
<dbReference type="SUPFAM" id="SSF48317">
    <property type="entry name" value="Acid phosphatase/Vanadium-dependent haloperoxidase"/>
    <property type="match status" value="1"/>
</dbReference>
<gene>
    <name evidence="6" type="ORF">LO80_04470</name>
</gene>
<keyword evidence="7" id="KW-1185">Reference proteome</keyword>
<dbReference type="KEGG" id="frf:LO80_04470"/>
<comment type="catalytic activity">
    <reaction evidence="3">
        <text>di-trans,octa-cis-undecaprenyl diphosphate + H2O = di-trans,octa-cis-undecaprenyl phosphate + phosphate + H(+)</text>
        <dbReference type="Rhea" id="RHEA:28094"/>
        <dbReference type="ChEBI" id="CHEBI:15377"/>
        <dbReference type="ChEBI" id="CHEBI:15378"/>
        <dbReference type="ChEBI" id="CHEBI:43474"/>
        <dbReference type="ChEBI" id="CHEBI:58405"/>
        <dbReference type="ChEBI" id="CHEBI:60392"/>
        <dbReference type="EC" id="3.6.1.27"/>
    </reaction>
</comment>
<keyword evidence="4" id="KW-0812">Transmembrane</keyword>
<name>A0A097EP05_9GAMM</name>
<feature type="transmembrane region" description="Helical" evidence="4">
    <location>
        <begin position="169"/>
        <end position="186"/>
    </location>
</feature>
<dbReference type="Proteomes" id="UP000029672">
    <property type="component" value="Chromosome"/>
</dbReference>
<reference evidence="6 7" key="1">
    <citation type="submission" date="2014-10" db="EMBL/GenBank/DDBJ databases">
        <title>Whole genome sequence of Francisella endociliophora strain FSC1006, isolated from a laboratory culture of the marine ciliate Euplotes raikovi.</title>
        <authorList>
            <person name="Granberg M."/>
            <person name="Backman S."/>
            <person name="Lundmark E."/>
            <person name="Nilsson E."/>
            <person name="Karlsson E."/>
            <person name="Thelaus J."/>
            <person name="Ohrman C."/>
            <person name="Larkeryd A."/>
            <person name="Stenberg P."/>
        </authorList>
    </citation>
    <scope>NUCLEOTIDE SEQUENCE [LARGE SCALE GENOMIC DNA]</scope>
    <source>
        <strain evidence="6 7">FSC1006</strain>
    </source>
</reference>
<proteinExistence type="predicted"/>
<feature type="transmembrane region" description="Helical" evidence="4">
    <location>
        <begin position="74"/>
        <end position="97"/>
    </location>
</feature>
<dbReference type="EMBL" id="CP009574">
    <property type="protein sequence ID" value="AIT09294.1"/>
    <property type="molecule type" value="Genomic_DNA"/>
</dbReference>
<protein>
    <recommendedName>
        <fullName evidence="1">undecaprenyl-diphosphate phosphatase</fullName>
        <ecNumber evidence="1">3.6.1.27</ecNumber>
    </recommendedName>
    <alternativeName>
        <fullName evidence="2">Undecaprenyl pyrophosphate phosphatase</fullName>
    </alternativeName>
</protein>
<keyword evidence="4" id="KW-0472">Membrane</keyword>
<organism evidence="6 7">
    <name type="scientific">Candidatus Francisella endociliophora</name>
    <dbReference type="NCBI Taxonomy" id="653937"/>
    <lineage>
        <taxon>Bacteria</taxon>
        <taxon>Pseudomonadati</taxon>
        <taxon>Pseudomonadota</taxon>
        <taxon>Gammaproteobacteria</taxon>
        <taxon>Thiotrichales</taxon>
        <taxon>Francisellaceae</taxon>
        <taxon>Francisella</taxon>
    </lineage>
</organism>
<sequence>MPNSVVKKNWYAFKKSFKSPRITEVNIPRLIQLKYTFVPILLIIVFLYFNIDAYVEKYVQNGFFSGYWYYLDKITHFGLALYLLIPLGLFAIVRLFIDTDSLLESTRDRINALTAATLFLIATVAISGIIGQILKFMIGRARPKFFLEYGSQYFEHFHKPGYDFASMPSGHSITVAAFYVGLIYLLPRFRVLWVFLALLIAFSRVALGSHYPSDVIFGLAVGAYTTIFIYYWMRNRNFLKPTNTKKLS</sequence>
<feature type="transmembrane region" description="Helical" evidence="4">
    <location>
        <begin position="118"/>
        <end position="138"/>
    </location>
</feature>
<dbReference type="HOGENOM" id="CLU_993243_0_0_6"/>
<evidence type="ECO:0000256" key="1">
    <source>
        <dbReference type="ARBA" id="ARBA00012374"/>
    </source>
</evidence>
<feature type="transmembrane region" description="Helical" evidence="4">
    <location>
        <begin position="215"/>
        <end position="233"/>
    </location>
</feature>
<feature type="transmembrane region" description="Helical" evidence="4">
    <location>
        <begin position="191"/>
        <end position="209"/>
    </location>
</feature>
<evidence type="ECO:0000259" key="5">
    <source>
        <dbReference type="SMART" id="SM00014"/>
    </source>
</evidence>
<feature type="domain" description="Phosphatidic acid phosphatase type 2/haloperoxidase" evidence="5">
    <location>
        <begin position="117"/>
        <end position="230"/>
    </location>
</feature>
<evidence type="ECO:0000313" key="7">
    <source>
        <dbReference type="Proteomes" id="UP000029672"/>
    </source>
</evidence>
<dbReference type="EC" id="3.6.1.27" evidence="1"/>
<dbReference type="Gene3D" id="1.20.144.10">
    <property type="entry name" value="Phosphatidic acid phosphatase type 2/haloperoxidase"/>
    <property type="match status" value="2"/>
</dbReference>
<dbReference type="SMART" id="SM00014">
    <property type="entry name" value="acidPPc"/>
    <property type="match status" value="1"/>
</dbReference>
<dbReference type="eggNOG" id="COG0671">
    <property type="taxonomic scope" value="Bacteria"/>
</dbReference>
<dbReference type="RefSeq" id="WP_040008926.1">
    <property type="nucleotide sequence ID" value="NZ_CP009574.1"/>
</dbReference>
<evidence type="ECO:0000256" key="4">
    <source>
        <dbReference type="SAM" id="Phobius"/>
    </source>
</evidence>
<dbReference type="AlphaFoldDB" id="A0A097EP05"/>
<evidence type="ECO:0000256" key="2">
    <source>
        <dbReference type="ARBA" id="ARBA00032707"/>
    </source>
</evidence>
<evidence type="ECO:0000256" key="3">
    <source>
        <dbReference type="ARBA" id="ARBA00047594"/>
    </source>
</evidence>